<reference evidence="2" key="1">
    <citation type="submission" date="2021-01" db="EMBL/GenBank/DDBJ databases">
        <authorList>
            <person name="Corre E."/>
            <person name="Pelletier E."/>
            <person name="Niang G."/>
            <person name="Scheremetjew M."/>
            <person name="Finn R."/>
            <person name="Kale V."/>
            <person name="Holt S."/>
            <person name="Cochrane G."/>
            <person name="Meng A."/>
            <person name="Brown T."/>
            <person name="Cohen L."/>
        </authorList>
    </citation>
    <scope>NUCLEOTIDE SEQUENCE</scope>
    <source>
        <strain evidence="2">CCMP281</strain>
    </source>
</reference>
<protein>
    <submittedName>
        <fullName evidence="2">Uncharacterized protein</fullName>
    </submittedName>
</protein>
<feature type="region of interest" description="Disordered" evidence="1">
    <location>
        <begin position="1"/>
        <end position="47"/>
    </location>
</feature>
<evidence type="ECO:0000313" key="2">
    <source>
        <dbReference type="EMBL" id="CAE0099037.1"/>
    </source>
</evidence>
<evidence type="ECO:0000256" key="1">
    <source>
        <dbReference type="SAM" id="MobiDB-lite"/>
    </source>
</evidence>
<organism evidence="2">
    <name type="scientific">Haptolina ericina</name>
    <dbReference type="NCBI Taxonomy" id="156174"/>
    <lineage>
        <taxon>Eukaryota</taxon>
        <taxon>Haptista</taxon>
        <taxon>Haptophyta</taxon>
        <taxon>Prymnesiophyceae</taxon>
        <taxon>Prymnesiales</taxon>
        <taxon>Prymnesiaceae</taxon>
        <taxon>Haptolina</taxon>
    </lineage>
</organism>
<name>A0A7S3AF12_9EUKA</name>
<dbReference type="EMBL" id="HBHX01002706">
    <property type="protein sequence ID" value="CAE0099037.1"/>
    <property type="molecule type" value="Transcribed_RNA"/>
</dbReference>
<sequence length="279" mass="30914">MFGSGFDPGNQFPGASVADPLFAPAPAVDQRDPAPPDRPMNEIRIELPPPAEMPGWIAAFVGRDGLRAVLEALLRVAPAERLMALIEELCDQQFGEEPDLDGGTAGWEVRSPQRGTDTLLERTVPRTPTSYAGGVAVAFDFGRCKHCEPYMGQKADKCIALKTLEGIRVDIEEEMQQVQEAEEFAAKHPDPFDDADPIAKRRRAARYYLYRKYVFERWGRLGKGKRVRIAPCVVEYIRNRFREPACETGCKCAVGGALFRCPLYTGHREAPDGTSNNGD</sequence>
<gene>
    <name evidence="2" type="ORF">HERI1096_LOCUS1488</name>
</gene>
<accession>A0A7S3AF12</accession>
<feature type="compositionally biased region" description="Basic and acidic residues" evidence="1">
    <location>
        <begin position="29"/>
        <end position="45"/>
    </location>
</feature>
<proteinExistence type="predicted"/>
<dbReference type="AlphaFoldDB" id="A0A7S3AF12"/>